<dbReference type="Gene3D" id="3.40.50.2300">
    <property type="match status" value="1"/>
</dbReference>
<comment type="caution">
    <text evidence="5">The sequence shown here is derived from an EMBL/GenBank/DDBJ whole genome shotgun (WGS) entry which is preliminary data.</text>
</comment>
<dbReference type="Pfam" id="PF02518">
    <property type="entry name" value="HATPase_c"/>
    <property type="match status" value="1"/>
</dbReference>
<name>A0A6V8LPT3_9BACT</name>
<dbReference type="PROSITE" id="PS50110">
    <property type="entry name" value="RESPONSE_REGULATORY"/>
    <property type="match status" value="1"/>
</dbReference>
<evidence type="ECO:0000256" key="2">
    <source>
        <dbReference type="PROSITE-ProRule" id="PRU00169"/>
    </source>
</evidence>
<keyword evidence="6" id="KW-1185">Reference proteome</keyword>
<dbReference type="SMART" id="SM00448">
    <property type="entry name" value="REC"/>
    <property type="match status" value="1"/>
</dbReference>
<dbReference type="InterPro" id="IPR005467">
    <property type="entry name" value="His_kinase_dom"/>
</dbReference>
<dbReference type="RefSeq" id="WP_173081583.1">
    <property type="nucleotide sequence ID" value="NZ_BLTE01000002.1"/>
</dbReference>
<dbReference type="InterPro" id="IPR003594">
    <property type="entry name" value="HATPase_dom"/>
</dbReference>
<dbReference type="EMBL" id="BLTE01000002">
    <property type="protein sequence ID" value="GFK93000.1"/>
    <property type="molecule type" value="Genomic_DNA"/>
</dbReference>
<dbReference type="Gene3D" id="3.30.565.10">
    <property type="entry name" value="Histidine kinase-like ATPase, C-terminal domain"/>
    <property type="match status" value="1"/>
</dbReference>
<dbReference type="AlphaFoldDB" id="A0A6V8LPT3"/>
<gene>
    <name evidence="5" type="primary">hupR1_2</name>
    <name evidence="5" type="ORF">NNJEOMEG_00829</name>
</gene>
<dbReference type="PANTHER" id="PTHR43547:SF2">
    <property type="entry name" value="HYBRID SIGNAL TRANSDUCTION HISTIDINE KINASE C"/>
    <property type="match status" value="1"/>
</dbReference>
<keyword evidence="1 2" id="KW-0597">Phosphoprotein</keyword>
<dbReference type="Proteomes" id="UP000494245">
    <property type="component" value="Unassembled WGS sequence"/>
</dbReference>
<reference evidence="5 6" key="2">
    <citation type="submission" date="2020-05" db="EMBL/GenBank/DDBJ databases">
        <title>Draft genome sequence of Desulfovibrio sp. strainFSS-1.</title>
        <authorList>
            <person name="Shimoshige H."/>
            <person name="Kobayashi H."/>
            <person name="Maekawa T."/>
        </authorList>
    </citation>
    <scope>NUCLEOTIDE SEQUENCE [LARGE SCALE GENOMIC DNA]</scope>
    <source>
        <strain evidence="5 6">SIID29052-01</strain>
    </source>
</reference>
<proteinExistence type="predicted"/>
<dbReference type="SUPFAM" id="SSF52172">
    <property type="entry name" value="CheY-like"/>
    <property type="match status" value="1"/>
</dbReference>
<feature type="domain" description="Histidine kinase" evidence="3">
    <location>
        <begin position="137"/>
        <end position="349"/>
    </location>
</feature>
<dbReference type="GO" id="GO:0000155">
    <property type="term" value="F:phosphorelay sensor kinase activity"/>
    <property type="evidence" value="ECO:0007669"/>
    <property type="project" value="InterPro"/>
</dbReference>
<evidence type="ECO:0000313" key="6">
    <source>
        <dbReference type="Proteomes" id="UP000494245"/>
    </source>
</evidence>
<dbReference type="Pfam" id="PF00072">
    <property type="entry name" value="Response_reg"/>
    <property type="match status" value="1"/>
</dbReference>
<sequence length="360" mass="38515">MNRRILYVDDEQEALDAFKVKYRRPFEIVTALGPEAGLEILRASAPFAVIVSDLRMPVTDGMAFLTAAGVLCPDSVRMMLTGCADLDSALKSINNGLVFRFLEKPCPGEMMVQALLDGLEEYARRVAVRLERRAESLLRHDLRGPLVGVSALSGMLLGDENLSPELSGLLEPIHQAGIKALTLLDAASALRRIEDGDYVSEPVAVDIPAALNKAIAEQGDLARAKALAFDISFAGDTWDATAVCDRLLLGCILRNLLKNACEASPHGGVVEVSLSRGQHLSVGIANLGEVPREARENFFEKFTSHGKRFGAGLGAYAARTMARAMGGDVFLDCSLPGRTSVLVMAPVSGGRSLPGRAEAQ</sequence>
<evidence type="ECO:0000259" key="3">
    <source>
        <dbReference type="PROSITE" id="PS50109"/>
    </source>
</evidence>
<protein>
    <submittedName>
        <fullName evidence="5">Hydrogenase transcriptional regulatory protein hupR1</fullName>
    </submittedName>
</protein>
<dbReference type="InterPro" id="IPR036097">
    <property type="entry name" value="HisK_dim/P_sf"/>
</dbReference>
<dbReference type="InterPro" id="IPR011006">
    <property type="entry name" value="CheY-like_superfamily"/>
</dbReference>
<evidence type="ECO:0000256" key="1">
    <source>
        <dbReference type="ARBA" id="ARBA00022553"/>
    </source>
</evidence>
<reference evidence="5 6" key="1">
    <citation type="submission" date="2020-04" db="EMBL/GenBank/DDBJ databases">
        <authorList>
            <consortium name="Desulfovibrio sp. FSS-1 genome sequencing consortium"/>
            <person name="Shimoshige H."/>
            <person name="Kobayashi H."/>
            <person name="Maekawa T."/>
        </authorList>
    </citation>
    <scope>NUCLEOTIDE SEQUENCE [LARGE SCALE GENOMIC DNA]</scope>
    <source>
        <strain evidence="5 6">SIID29052-01</strain>
    </source>
</reference>
<evidence type="ECO:0000313" key="5">
    <source>
        <dbReference type="EMBL" id="GFK93000.1"/>
    </source>
</evidence>
<dbReference type="SMART" id="SM00387">
    <property type="entry name" value="HATPase_c"/>
    <property type="match status" value="1"/>
</dbReference>
<evidence type="ECO:0000259" key="4">
    <source>
        <dbReference type="PROSITE" id="PS50110"/>
    </source>
</evidence>
<feature type="domain" description="Response regulatory" evidence="4">
    <location>
        <begin position="4"/>
        <end position="119"/>
    </location>
</feature>
<dbReference type="SUPFAM" id="SSF55874">
    <property type="entry name" value="ATPase domain of HSP90 chaperone/DNA topoisomerase II/histidine kinase"/>
    <property type="match status" value="1"/>
</dbReference>
<dbReference type="PROSITE" id="PS50109">
    <property type="entry name" value="HIS_KIN"/>
    <property type="match status" value="1"/>
</dbReference>
<dbReference type="InterPro" id="IPR036890">
    <property type="entry name" value="HATPase_C_sf"/>
</dbReference>
<accession>A0A6V8LPT3</accession>
<feature type="modified residue" description="4-aspartylphosphate" evidence="2">
    <location>
        <position position="53"/>
    </location>
</feature>
<dbReference type="InterPro" id="IPR001789">
    <property type="entry name" value="Sig_transdc_resp-reg_receiver"/>
</dbReference>
<dbReference type="PANTHER" id="PTHR43547">
    <property type="entry name" value="TWO-COMPONENT HISTIDINE KINASE"/>
    <property type="match status" value="1"/>
</dbReference>
<dbReference type="SUPFAM" id="SSF47384">
    <property type="entry name" value="Homodimeric domain of signal transducing histidine kinase"/>
    <property type="match status" value="1"/>
</dbReference>
<organism evidence="5 6">
    <name type="scientific">Fundidesulfovibrio magnetotacticus</name>
    <dbReference type="NCBI Taxonomy" id="2730080"/>
    <lineage>
        <taxon>Bacteria</taxon>
        <taxon>Pseudomonadati</taxon>
        <taxon>Thermodesulfobacteriota</taxon>
        <taxon>Desulfovibrionia</taxon>
        <taxon>Desulfovibrionales</taxon>
        <taxon>Desulfovibrionaceae</taxon>
        <taxon>Fundidesulfovibrio</taxon>
    </lineage>
</organism>